<dbReference type="Proteomes" id="UP000516786">
    <property type="component" value="Chromosome"/>
</dbReference>
<evidence type="ECO:0000313" key="4">
    <source>
        <dbReference type="Proteomes" id="UP000516786"/>
    </source>
</evidence>
<gene>
    <name evidence="2" type="ORF">ID616_20905</name>
    <name evidence="1" type="ORF">KF715C_ch41210</name>
</gene>
<evidence type="ECO:0000313" key="3">
    <source>
        <dbReference type="Proteomes" id="UP000218731"/>
    </source>
</evidence>
<dbReference type="Proteomes" id="UP000218731">
    <property type="component" value="Chromosome 1"/>
</dbReference>
<dbReference type="InterPro" id="IPR007487">
    <property type="entry name" value="ABC_transpt-TYRBP-like"/>
</dbReference>
<reference evidence="1 3" key="1">
    <citation type="submission" date="2015-11" db="EMBL/GenBank/DDBJ databases">
        <title>Complete genome sequencing of a biphenyl-degrading bacterium, Pseudomonas putida KF715 (=NBRC110667).</title>
        <authorList>
            <person name="Suenaga H."/>
            <person name="Fujihara N."/>
            <person name="Watanabe T."/>
            <person name="Hirose J."/>
            <person name="Kimura N."/>
            <person name="Yamazoe A."/>
            <person name="Hosoyama A."/>
            <person name="Shimodaira J."/>
            <person name="Furukawa K."/>
        </authorList>
    </citation>
    <scope>NUCLEOTIDE SEQUENCE [LARGE SCALE GENOMIC DNA]</scope>
    <source>
        <strain evidence="1 3">KF715</strain>
    </source>
</reference>
<evidence type="ECO:0000313" key="1">
    <source>
        <dbReference type="EMBL" id="BAW24694.1"/>
    </source>
</evidence>
<evidence type="ECO:0000313" key="2">
    <source>
        <dbReference type="EMBL" id="QOC96522.1"/>
    </source>
</evidence>
<dbReference type="RefSeq" id="WP_016488265.1">
    <property type="nucleotide sequence ID" value="NZ_AP015029.1"/>
</dbReference>
<sequence length="296" mass="32317">MALVLRLLLLCLWPLGPLSASEILLVGAQDQPGIRSFVAALESRRPGDHVHFQTTADLPSPGKLKTGQRLILMDNAALEWRLGENAGPPALAMRISRVQAEQRLGKSRPAFLTLLWSDPPLGRQLRLARYLLPQAQRIGVLYGEHSGFLLEELRHAARPLGLEIIAQAWPDLRDSRPLQHLLGNSDVLLGLDDPDLYNSKTAKNLLLSSYGRQMALIGPNAGFVRAGALASTYSDQEDWLAVLDQLLDQPPGRWPRSLYPARFGVSGNQQVARALGLQPIDPNAAAKALAEGEPTP</sequence>
<dbReference type="Gene3D" id="3.40.50.2300">
    <property type="match status" value="1"/>
</dbReference>
<dbReference type="AlphaFoldDB" id="A0A1L7NGZ7"/>
<dbReference type="EMBL" id="CP061723">
    <property type="protein sequence ID" value="QOC96522.1"/>
    <property type="molecule type" value="Genomic_DNA"/>
</dbReference>
<organism evidence="1 3">
    <name type="scientific">Pseudomonas putida</name>
    <name type="common">Arthrobacter siderocapsulatus</name>
    <dbReference type="NCBI Taxonomy" id="303"/>
    <lineage>
        <taxon>Bacteria</taxon>
        <taxon>Pseudomonadati</taxon>
        <taxon>Pseudomonadota</taxon>
        <taxon>Gammaproteobacteria</taxon>
        <taxon>Pseudomonadales</taxon>
        <taxon>Pseudomonadaceae</taxon>
        <taxon>Pseudomonas</taxon>
    </lineage>
</organism>
<proteinExistence type="predicted"/>
<reference evidence="2 4" key="2">
    <citation type="submission" date="2020-09" db="EMBL/GenBank/DDBJ databases">
        <title>Co-existence of a novel multidrug-resistance efflux pump with carbapenem resistance gene blaVIM-2 in one megaplasmid in Pseudomonas putida.</title>
        <authorList>
            <person name="Peng K."/>
            <person name="Li R."/>
        </authorList>
    </citation>
    <scope>NUCLEOTIDE SEQUENCE [LARGE SCALE GENOMIC DNA]</scope>
    <source>
        <strain evidence="2 4">ZXPA-20</strain>
    </source>
</reference>
<name>A0A1L7NGZ7_PSEPU</name>
<dbReference type="PANTHER" id="PTHR35271">
    <property type="entry name" value="ABC TRANSPORTER, SUBSTRATE-BINDING LIPOPROTEIN-RELATED"/>
    <property type="match status" value="1"/>
</dbReference>
<dbReference type="EMBL" id="AP015029">
    <property type="protein sequence ID" value="BAW24694.1"/>
    <property type="molecule type" value="Genomic_DNA"/>
</dbReference>
<dbReference type="PANTHER" id="PTHR35271:SF1">
    <property type="entry name" value="ABC TRANSPORTER, SUBSTRATE-BINDING LIPOPROTEIN"/>
    <property type="match status" value="1"/>
</dbReference>
<protein>
    <submittedName>
        <fullName evidence="1">ABC transporter substrate-binding protein</fullName>
    </submittedName>
</protein>
<accession>A0A1L7NGZ7</accession>